<proteinExistence type="predicted"/>
<protein>
    <submittedName>
        <fullName evidence="2">Uncharacterized protein</fullName>
    </submittedName>
</protein>
<sequence length="541" mass="64720">MDICISHLYNRQIKKNILQDLFYKLENYDNEDFLCFDVNSSGNVLVVSTKSKFYFFHIITGTLLYEYCYYNEEEKIERKPDISDEKLTIQENYPRCQINYDEHNKKDEEREKNMSTYEGDELEGEYVNVKNGTIINYKNCEINNSDQMVCTSNTTTTNNNNNNNINNIINNNCDEVMYHNSCSNNNEEIICLNNNIGDIKFNKGEHTFNMNMHNYNNNSEVELKQEDEEEEKEGERQAEGQAEGQAKGSIKKSRDIQINNEDIKKYKIIEDNFKENKICSVNDKNSLLNNKRTFSKLKSTNMKKPKKKYKYKHKSSYNKNMNIDDKNNVKNKNSDINYHKRNTMDDCCDENKYIKKMLFIKNDKYLLCISKRYIHIYKINKYPIKRIIYLDLLYLCCGIETIISKKLFLPCFFSEYFYSLYKENENDTKNEESKMCNEKCTDVFPNQHMENCEDVKSVPYIKDYDNIKMDDKKEYEKVDILEETYKKDSFNMMEGKEKSHLDIFKNYYNLYNSLNFTKVRNFDICEIKIYEFTKEENKVDK</sequence>
<feature type="region of interest" description="Disordered" evidence="1">
    <location>
        <begin position="221"/>
        <end position="253"/>
    </location>
</feature>
<evidence type="ECO:0000313" key="3">
    <source>
        <dbReference type="Proteomes" id="UP000054566"/>
    </source>
</evidence>
<accession>A0A0L0CYY8</accession>
<organism evidence="2 3">
    <name type="scientific">Plasmodium falciparum RAJ116</name>
    <dbReference type="NCBI Taxonomy" id="580058"/>
    <lineage>
        <taxon>Eukaryota</taxon>
        <taxon>Sar</taxon>
        <taxon>Alveolata</taxon>
        <taxon>Apicomplexa</taxon>
        <taxon>Aconoidasida</taxon>
        <taxon>Haemosporida</taxon>
        <taxon>Plasmodiidae</taxon>
        <taxon>Plasmodium</taxon>
        <taxon>Plasmodium (Laverania)</taxon>
    </lineage>
</organism>
<reference evidence="3" key="1">
    <citation type="submission" date="2015-07" db="EMBL/GenBank/DDBJ databases">
        <title>Annotation of Plasmodium falciparum RAJ116.</title>
        <authorList>
            <consortium name="The Broad Institute Genome Sequencing Platform"/>
            <person name="Volkman S.K."/>
            <person name="Neafsey D.E."/>
            <person name="Dash A.P."/>
            <person name="Chitnis C.E."/>
            <person name="Hartl D.L."/>
            <person name="Young S.K."/>
            <person name="Zeng Q."/>
            <person name="Koehrsen M."/>
            <person name="Alvarado L."/>
            <person name="Berlin A."/>
            <person name="Borenstein D."/>
            <person name="Chapman S.B."/>
            <person name="Chen Z."/>
            <person name="Engels R."/>
            <person name="Freedman E."/>
            <person name="Gellesch M."/>
            <person name="Goldberg J."/>
            <person name="Griggs A."/>
            <person name="Gujja S."/>
            <person name="Heilman E.R."/>
            <person name="Heiman D.I."/>
            <person name="Howarth C."/>
            <person name="Jen D."/>
            <person name="Larson L."/>
            <person name="Mehta T."/>
            <person name="Neiman D."/>
            <person name="Park D."/>
            <person name="Pearson M."/>
            <person name="Roberts A."/>
            <person name="Saif S."/>
            <person name="Shea T."/>
            <person name="Shenoy N."/>
            <person name="Sisk P."/>
            <person name="Stolte C."/>
            <person name="Sykes S."/>
            <person name="Walk T."/>
            <person name="White J."/>
            <person name="Yandava C."/>
            <person name="Haas B."/>
            <person name="Henn M.R."/>
            <person name="Nusbaum C."/>
            <person name="Birren B."/>
        </authorList>
    </citation>
    <scope>NUCLEOTIDE SEQUENCE [LARGE SCALE GENOMIC DNA]</scope>
    <source>
        <strain evidence="3">RAJ116</strain>
    </source>
</reference>
<evidence type="ECO:0000256" key="1">
    <source>
        <dbReference type="SAM" id="MobiDB-lite"/>
    </source>
</evidence>
<dbReference type="AlphaFoldDB" id="A0A0L0CYY8"/>
<dbReference type="Proteomes" id="UP000054566">
    <property type="component" value="Unassembled WGS sequence"/>
</dbReference>
<name>A0A0L0CYY8_PLAFA</name>
<feature type="compositionally biased region" description="Low complexity" evidence="1">
    <location>
        <begin position="239"/>
        <end position="248"/>
    </location>
</feature>
<dbReference type="EMBL" id="GG664498">
    <property type="protein sequence ID" value="KNC37386.1"/>
    <property type="molecule type" value="Genomic_DNA"/>
</dbReference>
<reference evidence="3" key="2">
    <citation type="submission" date="2015-07" db="EMBL/GenBank/DDBJ databases">
        <title>The genome sequence of Plasmodium falciparum RAJ116.</title>
        <authorList>
            <consortium name="The Broad Institute Genome Sequencing Platform"/>
            <person name="Volkman S.K."/>
            <person name="Neafsey D.E."/>
            <person name="Dash A.P."/>
            <person name="Chitnis C.E."/>
            <person name="Hartl D.L."/>
            <person name="Young S.K."/>
            <person name="Kodira C.D."/>
            <person name="Zeng Q."/>
            <person name="Koehrsen M."/>
            <person name="Godfrey P."/>
            <person name="Alvarado L."/>
            <person name="Berlin A."/>
            <person name="Borenstein D."/>
            <person name="Chen Z."/>
            <person name="Engels R."/>
            <person name="Freedman E."/>
            <person name="Gellesch M."/>
            <person name="Goldberg J."/>
            <person name="Griggs A."/>
            <person name="Gujja S."/>
            <person name="Heiman D."/>
            <person name="Hepburn T."/>
            <person name="Howarth C."/>
            <person name="Jen D."/>
            <person name="Larson L."/>
            <person name="Lewis B."/>
            <person name="Mehta T."/>
            <person name="Park D."/>
            <person name="Pearson M."/>
            <person name="Roberts A."/>
            <person name="Saif S."/>
            <person name="Shea T."/>
            <person name="Shenoy N."/>
            <person name="Sisk P."/>
            <person name="Stolte C."/>
            <person name="Sykes S."/>
            <person name="Walk T."/>
            <person name="White J."/>
            <person name="Yandava C."/>
            <person name="Wirth D.F."/>
            <person name="Nusbaum C."/>
            <person name="Birren B."/>
        </authorList>
    </citation>
    <scope>NUCLEOTIDE SEQUENCE [LARGE SCALE GENOMIC DNA]</scope>
    <source>
        <strain evidence="3">RAJ116</strain>
    </source>
</reference>
<gene>
    <name evidence="2" type="ORF">PFLG_02618</name>
</gene>
<evidence type="ECO:0000313" key="2">
    <source>
        <dbReference type="EMBL" id="KNC37386.1"/>
    </source>
</evidence>